<proteinExistence type="predicted"/>
<comment type="caution">
    <text evidence="1">The sequence shown here is derived from an EMBL/GenBank/DDBJ whole genome shotgun (WGS) entry which is preliminary data.</text>
</comment>
<sequence length="315" mass="35404">MVLEYIKDMDMIIYKGGNGMSYIVVCNTGSDSLNKINTETFNNQKIILSADESPFGPHGLSLYEDKILVANNYNNSVSLIDYKSFREENNLYIGAHPNDIVAHEGIAYVSCGESNSLIVYDLINERVNFEVPTGRFPHNIALEEEKNLIFISNMEEESISVIDYINNREIKRIKVENTPIKISISKNRKYLYVCISYLGCDKNGSVGIIELKTLELIGKIEVGLSPVDLFEDNDYIYVSNLCDGSISIVNLKKLIEENKIIIGGMPRGIIKVKENIFVGDYLNGKLNVIGINNKEIKVIPLGKEPNAMTLVKQIY</sequence>
<dbReference type="InterPro" id="IPR015943">
    <property type="entry name" value="WD40/YVTN_repeat-like_dom_sf"/>
</dbReference>
<evidence type="ECO:0008006" key="3">
    <source>
        <dbReference type="Google" id="ProtNLM"/>
    </source>
</evidence>
<dbReference type="EMBL" id="LZZM01000148">
    <property type="protein sequence ID" value="OOM77576.1"/>
    <property type="molecule type" value="Genomic_DNA"/>
</dbReference>
<dbReference type="InterPro" id="IPR051200">
    <property type="entry name" value="Host-pathogen_enzymatic-act"/>
</dbReference>
<dbReference type="SUPFAM" id="SSF51004">
    <property type="entry name" value="C-terminal (heme d1) domain of cytochrome cd1-nitrite reductase"/>
    <property type="match status" value="1"/>
</dbReference>
<keyword evidence="2" id="KW-1185">Reference proteome</keyword>
<dbReference type="PANTHER" id="PTHR47197:SF3">
    <property type="entry name" value="DIHYDRO-HEME D1 DEHYDROGENASE"/>
    <property type="match status" value="1"/>
</dbReference>
<evidence type="ECO:0000313" key="1">
    <source>
        <dbReference type="EMBL" id="OOM77576.1"/>
    </source>
</evidence>
<dbReference type="AlphaFoldDB" id="A0A1S8TIR5"/>
<evidence type="ECO:0000313" key="2">
    <source>
        <dbReference type="Proteomes" id="UP000190890"/>
    </source>
</evidence>
<dbReference type="Gene3D" id="2.130.10.10">
    <property type="entry name" value="YVTN repeat-like/Quinoprotein amine dehydrogenase"/>
    <property type="match status" value="2"/>
</dbReference>
<dbReference type="PANTHER" id="PTHR47197">
    <property type="entry name" value="PROTEIN NIRF"/>
    <property type="match status" value="1"/>
</dbReference>
<accession>A0A1S8TIR5</accession>
<protein>
    <recommendedName>
        <fullName evidence="3">6-phosphogluconolactonase</fullName>
    </recommendedName>
</protein>
<organism evidence="1 2">
    <name type="scientific">Clostridium puniceum</name>
    <dbReference type="NCBI Taxonomy" id="29367"/>
    <lineage>
        <taxon>Bacteria</taxon>
        <taxon>Bacillati</taxon>
        <taxon>Bacillota</taxon>
        <taxon>Clostridia</taxon>
        <taxon>Eubacteriales</taxon>
        <taxon>Clostridiaceae</taxon>
        <taxon>Clostridium</taxon>
    </lineage>
</organism>
<dbReference type="InterPro" id="IPR011048">
    <property type="entry name" value="Haem_d1_sf"/>
</dbReference>
<gene>
    <name evidence="1" type="ORF">CLPUN_22500</name>
</gene>
<dbReference type="STRING" id="29367.CLPUN_22500"/>
<reference evidence="1 2" key="1">
    <citation type="submission" date="2016-05" db="EMBL/GenBank/DDBJ databases">
        <title>Microbial solvent formation.</title>
        <authorList>
            <person name="Poehlein A."/>
            <person name="Montoya Solano J.D."/>
            <person name="Flitsch S."/>
            <person name="Krabben P."/>
            <person name="Duerre P."/>
            <person name="Daniel R."/>
        </authorList>
    </citation>
    <scope>NUCLEOTIDE SEQUENCE [LARGE SCALE GENOMIC DNA]</scope>
    <source>
        <strain evidence="1 2">DSM 2619</strain>
    </source>
</reference>
<dbReference type="Proteomes" id="UP000190890">
    <property type="component" value="Unassembled WGS sequence"/>
</dbReference>
<name>A0A1S8TIR5_9CLOT</name>